<gene>
    <name evidence="2" type="ORF">GZ78_09285</name>
</gene>
<reference evidence="2 3" key="1">
    <citation type="submission" date="2014-06" db="EMBL/GenBank/DDBJ databases">
        <title>Whole Genome Sequences of Three Symbiotic Endozoicomonas Bacteria.</title>
        <authorList>
            <person name="Neave M.J."/>
            <person name="Apprill A."/>
            <person name="Voolstra C.R."/>
        </authorList>
    </citation>
    <scope>NUCLEOTIDE SEQUENCE [LARGE SCALE GENOMIC DNA]</scope>
    <source>
        <strain evidence="2 3">DSM 25634</strain>
    </source>
</reference>
<organism evidence="2 3">
    <name type="scientific">Endozoicomonas numazuensis</name>
    <dbReference type="NCBI Taxonomy" id="1137799"/>
    <lineage>
        <taxon>Bacteria</taxon>
        <taxon>Pseudomonadati</taxon>
        <taxon>Pseudomonadota</taxon>
        <taxon>Gammaproteobacteria</taxon>
        <taxon>Oceanospirillales</taxon>
        <taxon>Endozoicomonadaceae</taxon>
        <taxon>Endozoicomonas</taxon>
    </lineage>
</organism>
<dbReference type="RefSeq" id="WP_034834742.1">
    <property type="nucleotide sequence ID" value="NZ_JOKH01000002.1"/>
</dbReference>
<proteinExistence type="predicted"/>
<evidence type="ECO:0000313" key="2">
    <source>
        <dbReference type="EMBL" id="KEQ17839.1"/>
    </source>
</evidence>
<protein>
    <submittedName>
        <fullName evidence="2">Uncharacterized protein</fullName>
    </submittedName>
</protein>
<feature type="region of interest" description="Disordered" evidence="1">
    <location>
        <begin position="32"/>
        <end position="61"/>
    </location>
</feature>
<comment type="caution">
    <text evidence="2">The sequence shown here is derived from an EMBL/GenBank/DDBJ whole genome shotgun (WGS) entry which is preliminary data.</text>
</comment>
<accession>A0A081NHB6</accession>
<name>A0A081NHB6_9GAMM</name>
<dbReference type="OrthoDB" id="6198171at2"/>
<evidence type="ECO:0000256" key="1">
    <source>
        <dbReference type="SAM" id="MobiDB-lite"/>
    </source>
</evidence>
<sequence>MAKSKRKRPASAVLKLMSIPMFRQRKVELKTRYKRKDKHNGKSDSRLYQKALNESVFSRAA</sequence>
<keyword evidence="3" id="KW-1185">Reference proteome</keyword>
<dbReference type="AlphaFoldDB" id="A0A081NHB6"/>
<dbReference type="Proteomes" id="UP000028073">
    <property type="component" value="Unassembled WGS sequence"/>
</dbReference>
<dbReference type="EMBL" id="JOKH01000002">
    <property type="protein sequence ID" value="KEQ17839.1"/>
    <property type="molecule type" value="Genomic_DNA"/>
</dbReference>
<evidence type="ECO:0000313" key="3">
    <source>
        <dbReference type="Proteomes" id="UP000028073"/>
    </source>
</evidence>